<dbReference type="OrthoDB" id="11001at10239"/>
<dbReference type="KEGG" id="vg:9861715"/>
<sequence length="54" mass="6170">MIESVIVKMRKEAESLRNDTLVSMREGVTNDIVAKYLDKYADELERAVMNPIAL</sequence>
<dbReference type="RefSeq" id="YP_003969597.1">
    <property type="nucleotide sequence ID" value="NC_014636.1"/>
</dbReference>
<gene>
    <name evidence="1" type="ORF">phiAS5_ORF0308</name>
</gene>
<protein>
    <submittedName>
        <fullName evidence="1">Uncharacterized protein</fullName>
    </submittedName>
</protein>
<dbReference type="Proteomes" id="UP000002236">
    <property type="component" value="Segment"/>
</dbReference>
<reference evidence="1 2" key="1">
    <citation type="journal article" date="2012" name="Vet. Microbiol.">
        <title>Complete genome sequence and characterization of a broad-host range T4-like bacteriophage phiAS5 infecting Aeromonas salmonicida subsp. salmonicida.</title>
        <authorList>
            <person name="Kim J.H."/>
            <person name="Son J.S."/>
            <person name="Choi Y.J."/>
            <person name="Choresca C.H.Jr."/>
            <person name="Shin S.P."/>
            <person name="Han J.E."/>
            <person name="Jun J.W."/>
            <person name="Park S.C."/>
        </authorList>
    </citation>
    <scope>NUCLEOTIDE SEQUENCE [LARGE SCALE GENOMIC DNA]</scope>
</reference>
<name>E1A262_9CAUD</name>
<dbReference type="GeneID" id="9861715"/>
<proteinExistence type="predicted"/>
<evidence type="ECO:0000313" key="1">
    <source>
        <dbReference type="EMBL" id="ADM80151.1"/>
    </source>
</evidence>
<keyword evidence="2" id="KW-1185">Reference proteome</keyword>
<evidence type="ECO:0000313" key="2">
    <source>
        <dbReference type="Proteomes" id="UP000002236"/>
    </source>
</evidence>
<organism evidence="1 2">
    <name type="scientific">Aeromonas phage phiAS5</name>
    <dbReference type="NCBI Taxonomy" id="879630"/>
    <lineage>
        <taxon>Viruses</taxon>
        <taxon>Duplodnaviria</taxon>
        <taxon>Heunggongvirae</taxon>
        <taxon>Uroviricota</taxon>
        <taxon>Caudoviricetes</taxon>
        <taxon>Pantevenvirales</taxon>
        <taxon>Straboviridae</taxon>
        <taxon>Chrysonvirus</taxon>
        <taxon>Chrysonvirus as5</taxon>
    </lineage>
</organism>
<dbReference type="EMBL" id="HM452126">
    <property type="protein sequence ID" value="ADM80151.1"/>
    <property type="molecule type" value="Genomic_DNA"/>
</dbReference>
<accession>E1A262</accession>